<proteinExistence type="inferred from homology"/>
<evidence type="ECO:0000256" key="2">
    <source>
        <dbReference type="ARBA" id="ARBA00022679"/>
    </source>
</evidence>
<evidence type="ECO:0000313" key="7">
    <source>
        <dbReference type="Proteomes" id="UP000019402"/>
    </source>
</evidence>
<dbReference type="Pfam" id="PF02782">
    <property type="entry name" value="FGGY_C"/>
    <property type="match status" value="1"/>
</dbReference>
<keyword evidence="2" id="KW-0808">Transferase</keyword>
<keyword evidence="7" id="KW-1185">Reference proteome</keyword>
<dbReference type="Proteomes" id="UP000019402">
    <property type="component" value="Unassembled WGS sequence"/>
</dbReference>
<dbReference type="CDD" id="cd07809">
    <property type="entry name" value="ASKHA_NBD_FGGY_BaXK-like"/>
    <property type="match status" value="1"/>
</dbReference>
<feature type="domain" description="Carbohydrate kinase FGGY C-terminal" evidence="5">
    <location>
        <begin position="259"/>
        <end position="435"/>
    </location>
</feature>
<comment type="similarity">
    <text evidence="1">Belongs to the FGGY kinase family.</text>
</comment>
<dbReference type="InterPro" id="IPR000577">
    <property type="entry name" value="Carb_kinase_FGGY"/>
</dbReference>
<dbReference type="GO" id="GO:0005975">
    <property type="term" value="P:carbohydrate metabolic process"/>
    <property type="evidence" value="ECO:0007669"/>
    <property type="project" value="InterPro"/>
</dbReference>
<evidence type="ECO:0000259" key="4">
    <source>
        <dbReference type="Pfam" id="PF00370"/>
    </source>
</evidence>
<sequence>MQLIGFDIGSSSVKVSVLDVESGETISSAQYPEREMEITALKPGWAEQDPEMWYQNLKKACQKAMAKDGVKKEKIKAIGISYQMHGLVIVDKNGKVLRPSIIWCDSRAAQYGAKAFEELGEEWCLQNLLNSPGNFTASKLKWVKENEPALYGQIDKIMLPGDYIAFRMTGEAVTTMSGLSEGMFWEFPKDGLSDTLMEYYGFDSSFIPEAMTSFSDQGTVMDAIAEEFGLPKGIKVSYRAGDQPNNAFSLNVLNPGEVAATGGTSGVVYGVTDKNVYDEDSRVNAFAHVNHHMPTPSLGVLLCINGTGILNSWMNKNVGSEVSYPEMNDMAAGVPIGSEGLTILPFGNGAERILKNIDYGSQINHLNFNVHTPAHMYRAAQEGIAFSFKYGMDIMNDMGIKSELIRAGQANMFLSPIFQRTVSNVSGATIELYNTDGAAGAARGAGVGAGIYKTFEEAFGGLKKVETIEPNPQEKDATMEAYQKWKSALNKL</sequence>
<dbReference type="InterPro" id="IPR018485">
    <property type="entry name" value="FGGY_C"/>
</dbReference>
<comment type="caution">
    <text evidence="6">The sequence shown here is derived from an EMBL/GenBank/DDBJ whole genome shotgun (WGS) entry which is preliminary data.</text>
</comment>
<evidence type="ECO:0000313" key="6">
    <source>
        <dbReference type="EMBL" id="GAF04593.1"/>
    </source>
</evidence>
<dbReference type="InterPro" id="IPR043129">
    <property type="entry name" value="ATPase_NBD"/>
</dbReference>
<dbReference type="RefSeq" id="WP_027471747.1">
    <property type="nucleotide sequence ID" value="NZ_BAMD01000050.1"/>
</dbReference>
<name>W7YAL0_9BACT</name>
<dbReference type="PANTHER" id="PTHR43095:SF5">
    <property type="entry name" value="XYLULOSE KINASE"/>
    <property type="match status" value="1"/>
</dbReference>
<dbReference type="PIRSF" id="PIRSF000538">
    <property type="entry name" value="GlpK"/>
    <property type="match status" value="1"/>
</dbReference>
<accession>W7YAL0</accession>
<dbReference type="InterPro" id="IPR018484">
    <property type="entry name" value="FGGY_N"/>
</dbReference>
<keyword evidence="3 6" id="KW-0418">Kinase</keyword>
<dbReference type="STRING" id="869213.GCA_000517085_02073"/>
<feature type="domain" description="Carbohydrate kinase FGGY N-terminal" evidence="4">
    <location>
        <begin position="4"/>
        <end position="247"/>
    </location>
</feature>
<reference evidence="6 7" key="1">
    <citation type="journal article" date="2014" name="Genome Announc.">
        <title>Draft Genome Sequence of Cytophaga fermentans JCM 21142T, a Facultative Anaerobe Isolated from Marine Mud.</title>
        <authorList>
            <person name="Starns D."/>
            <person name="Oshima K."/>
            <person name="Suda W."/>
            <person name="Iino T."/>
            <person name="Yuki M."/>
            <person name="Inoue J."/>
            <person name="Kitamura K."/>
            <person name="Iida T."/>
            <person name="Darby A."/>
            <person name="Hattori M."/>
            <person name="Ohkuma M."/>
        </authorList>
    </citation>
    <scope>NUCLEOTIDE SEQUENCE [LARGE SCALE GENOMIC DNA]</scope>
    <source>
        <strain evidence="6 7">JCM 21142</strain>
    </source>
</reference>
<dbReference type="EMBL" id="BAMD01000050">
    <property type="protein sequence ID" value="GAF04593.1"/>
    <property type="molecule type" value="Genomic_DNA"/>
</dbReference>
<dbReference type="Gene3D" id="3.30.420.40">
    <property type="match status" value="2"/>
</dbReference>
<dbReference type="InterPro" id="IPR050406">
    <property type="entry name" value="FGGY_Carb_Kinase"/>
</dbReference>
<dbReference type="eggNOG" id="COG1070">
    <property type="taxonomic scope" value="Bacteria"/>
</dbReference>
<evidence type="ECO:0000256" key="3">
    <source>
        <dbReference type="ARBA" id="ARBA00022777"/>
    </source>
</evidence>
<dbReference type="PANTHER" id="PTHR43095">
    <property type="entry name" value="SUGAR KINASE"/>
    <property type="match status" value="1"/>
</dbReference>
<dbReference type="SUPFAM" id="SSF53067">
    <property type="entry name" value="Actin-like ATPase domain"/>
    <property type="match status" value="2"/>
</dbReference>
<evidence type="ECO:0000256" key="1">
    <source>
        <dbReference type="ARBA" id="ARBA00009156"/>
    </source>
</evidence>
<dbReference type="Pfam" id="PF00370">
    <property type="entry name" value="FGGY_N"/>
    <property type="match status" value="1"/>
</dbReference>
<dbReference type="AlphaFoldDB" id="W7YAL0"/>
<dbReference type="GO" id="GO:0016301">
    <property type="term" value="F:kinase activity"/>
    <property type="evidence" value="ECO:0007669"/>
    <property type="project" value="UniProtKB-KW"/>
</dbReference>
<protein>
    <submittedName>
        <fullName evidence="6">Xylulose kinase</fullName>
    </submittedName>
</protein>
<organism evidence="6 7">
    <name type="scientific">Saccharicrinis fermentans DSM 9555 = JCM 21142</name>
    <dbReference type="NCBI Taxonomy" id="869213"/>
    <lineage>
        <taxon>Bacteria</taxon>
        <taxon>Pseudomonadati</taxon>
        <taxon>Bacteroidota</taxon>
        <taxon>Bacteroidia</taxon>
        <taxon>Marinilabiliales</taxon>
        <taxon>Marinilabiliaceae</taxon>
        <taxon>Saccharicrinis</taxon>
    </lineage>
</organism>
<evidence type="ECO:0000259" key="5">
    <source>
        <dbReference type="Pfam" id="PF02782"/>
    </source>
</evidence>
<dbReference type="OrthoDB" id="9805576at2"/>
<gene>
    <name evidence="6" type="ORF">JCM21142_93305</name>
</gene>